<dbReference type="PANTHER" id="PTHR45784">
    <property type="entry name" value="C-TYPE LECTIN DOMAIN FAMILY 20 MEMBER A-RELATED"/>
    <property type="match status" value="1"/>
</dbReference>
<dbReference type="OrthoDB" id="441660at2759"/>
<dbReference type="Pfam" id="PF17919">
    <property type="entry name" value="RT_RNaseH_2"/>
    <property type="match status" value="1"/>
</dbReference>
<dbReference type="InterPro" id="IPR043502">
    <property type="entry name" value="DNA/RNA_pol_sf"/>
</dbReference>
<feature type="domain" description="C-type lectin" evidence="2">
    <location>
        <begin position="259"/>
        <end position="380"/>
    </location>
</feature>
<dbReference type="CDD" id="cd03602">
    <property type="entry name" value="CLECT_1"/>
    <property type="match status" value="1"/>
</dbReference>
<evidence type="ECO:0000313" key="4">
    <source>
        <dbReference type="RefSeq" id="XP_026092329.1"/>
    </source>
</evidence>
<evidence type="ECO:0000256" key="1">
    <source>
        <dbReference type="ARBA" id="ARBA00023157"/>
    </source>
</evidence>
<dbReference type="PANTHER" id="PTHR45784:SF5">
    <property type="entry name" value="C-TYPE LECTIN DOMAIN FAMILY 20 MEMBER A-RELATED"/>
    <property type="match status" value="1"/>
</dbReference>
<dbReference type="SMART" id="SM00034">
    <property type="entry name" value="CLECT"/>
    <property type="match status" value="3"/>
</dbReference>
<dbReference type="SUPFAM" id="SSF56436">
    <property type="entry name" value="C-type lectin-like"/>
    <property type="match status" value="3"/>
</dbReference>
<dbReference type="Gene3D" id="3.10.20.370">
    <property type="match status" value="1"/>
</dbReference>
<dbReference type="Proteomes" id="UP000515129">
    <property type="component" value="Chromosome 48"/>
</dbReference>
<feature type="domain" description="C-type lectin" evidence="2">
    <location>
        <begin position="379"/>
        <end position="498"/>
    </location>
</feature>
<reference evidence="4" key="1">
    <citation type="submission" date="2025-08" db="UniProtKB">
        <authorList>
            <consortium name="RefSeq"/>
        </authorList>
    </citation>
    <scope>IDENTIFICATION</scope>
    <source>
        <strain evidence="4">Wakin</strain>
        <tissue evidence="4">Muscle</tissue>
    </source>
</reference>
<dbReference type="PROSITE" id="PS50041">
    <property type="entry name" value="C_TYPE_LECTIN_2"/>
    <property type="match status" value="3"/>
</dbReference>
<proteinExistence type="predicted"/>
<dbReference type="InterPro" id="IPR016186">
    <property type="entry name" value="C-type_lectin-like/link_sf"/>
</dbReference>
<keyword evidence="1" id="KW-1015">Disulfide bond</keyword>
<dbReference type="SUPFAM" id="SSF56672">
    <property type="entry name" value="DNA/RNA polymerases"/>
    <property type="match status" value="1"/>
</dbReference>
<dbReference type="PROSITE" id="PS00615">
    <property type="entry name" value="C_TYPE_LECTIN_1"/>
    <property type="match status" value="1"/>
</dbReference>
<dbReference type="InterPro" id="IPR016187">
    <property type="entry name" value="CTDL_fold"/>
</dbReference>
<feature type="domain" description="C-type lectin" evidence="2">
    <location>
        <begin position="493"/>
        <end position="618"/>
    </location>
</feature>
<sequence length="621" mass="71966">MEGIDGAPVGWPDPKQCHLGLTEAKYLGYKIGRGLIMPREKKFEVVKKFLHPTNKTQVRAFLGLVGYYRCFLLYSLHPVRPNQERATRDFGCPFTLYTDTYGTGLGAVLSQLRDGEEHPVVYISRKLSPAETRLRRHPRRVTFTTELHPTCTEWKPAPVTLRGTYQLYRGVMSGAGPGAVGMGDSHRLPQTWTAITIHWAWRPLRAIQCCRQAMWKSGCQCLIKAKTDFSTSAEMERITCMSLLLTAVVSSSARAPRQYHFVNQNLSWTEAQSYCREKYTDLVTISDIQEQNDIEQAIKRVNSNADRVWIGLKNTDSWIWSLSDPAFYREHESQYRNWDKTTGKPQPNGDGDCIYMDCVNDHKGQWHDVDCSTTRPFICYNGSSKGFIIVQEKKSWTEAQKYCRERHTDLASVRNHTENEQIQKIIDQNKTSGDQDKRVWIGLHRLWVWSDNSTSTFTHWKSNRPASRNTNHDDCALIDRQGIWTDEECSEKHPFVCYDDNLVLVRENKTWTEALRRCRNMDMDLVSVDSDQMQRWVKILLMKVSASSDHVWLGLHHSWTLGIWYWVNGQTVCYDQWASDYDIGLDECDQTVRSGAIRTRDNHWISLPETEEINFICIKYM</sequence>
<dbReference type="Gene3D" id="3.10.100.10">
    <property type="entry name" value="Mannose-Binding Protein A, subunit A"/>
    <property type="match status" value="3"/>
</dbReference>
<dbReference type="GeneID" id="113065312"/>
<dbReference type="InterPro" id="IPR001304">
    <property type="entry name" value="C-type_lectin-like"/>
</dbReference>
<keyword evidence="3" id="KW-1185">Reference proteome</keyword>
<dbReference type="KEGG" id="caua:113065312"/>
<evidence type="ECO:0000259" key="2">
    <source>
        <dbReference type="PROSITE" id="PS50041"/>
    </source>
</evidence>
<accession>A0A6P6M6X0</accession>
<organism evidence="3 4">
    <name type="scientific">Carassius auratus</name>
    <name type="common">Goldfish</name>
    <dbReference type="NCBI Taxonomy" id="7957"/>
    <lineage>
        <taxon>Eukaryota</taxon>
        <taxon>Metazoa</taxon>
        <taxon>Chordata</taxon>
        <taxon>Craniata</taxon>
        <taxon>Vertebrata</taxon>
        <taxon>Euteleostomi</taxon>
        <taxon>Actinopterygii</taxon>
        <taxon>Neopterygii</taxon>
        <taxon>Teleostei</taxon>
        <taxon>Ostariophysi</taxon>
        <taxon>Cypriniformes</taxon>
        <taxon>Cyprinidae</taxon>
        <taxon>Cyprininae</taxon>
        <taxon>Carassius</taxon>
    </lineage>
</organism>
<dbReference type="RefSeq" id="XP_026092329.1">
    <property type="nucleotide sequence ID" value="XM_026236544.1"/>
</dbReference>
<dbReference type="InterPro" id="IPR041577">
    <property type="entry name" value="RT_RNaseH_2"/>
</dbReference>
<dbReference type="CDD" id="cd00037">
    <property type="entry name" value="CLECT"/>
    <property type="match status" value="1"/>
</dbReference>
<dbReference type="InterPro" id="IPR018378">
    <property type="entry name" value="C-type_lectin_CS"/>
</dbReference>
<evidence type="ECO:0000313" key="3">
    <source>
        <dbReference type="Proteomes" id="UP000515129"/>
    </source>
</evidence>
<dbReference type="InterPro" id="IPR043128">
    <property type="entry name" value="Rev_trsase/Diguanyl_cyclase"/>
</dbReference>
<dbReference type="Pfam" id="PF00059">
    <property type="entry name" value="Lectin_C"/>
    <property type="match status" value="3"/>
</dbReference>
<protein>
    <submittedName>
        <fullName evidence="4">Lymphocyte antigen 75-like</fullName>
    </submittedName>
</protein>
<dbReference type="Gene3D" id="3.30.70.270">
    <property type="match status" value="1"/>
</dbReference>
<dbReference type="AlphaFoldDB" id="A0A6P6M6X0"/>
<gene>
    <name evidence="4" type="primary">LOC113065312</name>
</gene>
<name>A0A6P6M6X0_CARAU</name>